<accession>A0A438FUU0</accession>
<dbReference type="PANTHER" id="PTHR35046:SF18">
    <property type="entry name" value="RNA-DIRECTED DNA POLYMERASE"/>
    <property type="match status" value="1"/>
</dbReference>
<organism evidence="3 4">
    <name type="scientific">Vitis vinifera</name>
    <name type="common">Grape</name>
    <dbReference type="NCBI Taxonomy" id="29760"/>
    <lineage>
        <taxon>Eukaryota</taxon>
        <taxon>Viridiplantae</taxon>
        <taxon>Streptophyta</taxon>
        <taxon>Embryophyta</taxon>
        <taxon>Tracheophyta</taxon>
        <taxon>Spermatophyta</taxon>
        <taxon>Magnoliopsida</taxon>
        <taxon>eudicotyledons</taxon>
        <taxon>Gunneridae</taxon>
        <taxon>Pentapetalae</taxon>
        <taxon>rosids</taxon>
        <taxon>Vitales</taxon>
        <taxon>Vitaceae</taxon>
        <taxon>Viteae</taxon>
        <taxon>Vitis</taxon>
    </lineage>
</organism>
<reference evidence="3 4" key="1">
    <citation type="journal article" date="2018" name="PLoS Genet.">
        <title>Population sequencing reveals clonal diversity and ancestral inbreeding in the grapevine cultivar Chardonnay.</title>
        <authorList>
            <person name="Roach M.J."/>
            <person name="Johnson D.L."/>
            <person name="Bohlmann J."/>
            <person name="van Vuuren H.J."/>
            <person name="Jones S.J."/>
            <person name="Pretorius I.S."/>
            <person name="Schmidt S.A."/>
            <person name="Borneman A.R."/>
        </authorList>
    </citation>
    <scope>NUCLEOTIDE SEQUENCE [LARGE SCALE GENOMIC DNA]</scope>
    <source>
        <strain evidence="4">cv. Chardonnay</strain>
        <tissue evidence="3">Leaf</tissue>
    </source>
</reference>
<evidence type="ECO:0000256" key="1">
    <source>
        <dbReference type="SAM" id="MobiDB-lite"/>
    </source>
</evidence>
<feature type="compositionally biased region" description="Polar residues" evidence="1">
    <location>
        <begin position="11"/>
        <end position="20"/>
    </location>
</feature>
<evidence type="ECO:0000313" key="3">
    <source>
        <dbReference type="EMBL" id="RVW63726.1"/>
    </source>
</evidence>
<feature type="region of interest" description="Disordered" evidence="1">
    <location>
        <begin position="1"/>
        <end position="24"/>
    </location>
</feature>
<dbReference type="EMBL" id="QGNW01000733">
    <property type="protein sequence ID" value="RVW63726.1"/>
    <property type="molecule type" value="Genomic_DNA"/>
</dbReference>
<dbReference type="Pfam" id="PF03732">
    <property type="entry name" value="Retrotrans_gag"/>
    <property type="match status" value="1"/>
</dbReference>
<evidence type="ECO:0000259" key="2">
    <source>
        <dbReference type="Pfam" id="PF03732"/>
    </source>
</evidence>
<evidence type="ECO:0000313" key="4">
    <source>
        <dbReference type="Proteomes" id="UP000288805"/>
    </source>
</evidence>
<proteinExistence type="predicted"/>
<sequence length="186" mass="21141">MAGSGDHLNAVASQPAGSSPTREEFAHLQQFNQLCAKLEQAGIFGAPNSTIGGQTRQNFRTYQQRNVRNQPPMEEFPTNYIPHFTGEEQLKEVLDWLKEVERVFEFLNLPKNKKVKLMAIKLKGYASSWWKQVQMTRIQSGKEKIQSWTKMQQQIQSLFLPLNNEGILFQNGSAGHSSLFDGIEAK</sequence>
<dbReference type="Proteomes" id="UP000288805">
    <property type="component" value="Unassembled WGS sequence"/>
</dbReference>
<name>A0A438FUU0_VITVI</name>
<gene>
    <name evidence="3" type="ORF">CK203_052777</name>
</gene>
<comment type="caution">
    <text evidence="3">The sequence shown here is derived from an EMBL/GenBank/DDBJ whole genome shotgun (WGS) entry which is preliminary data.</text>
</comment>
<dbReference type="PANTHER" id="PTHR35046">
    <property type="entry name" value="ZINC KNUCKLE (CCHC-TYPE) FAMILY PROTEIN"/>
    <property type="match status" value="1"/>
</dbReference>
<feature type="domain" description="Retrotransposon gag" evidence="2">
    <location>
        <begin position="116"/>
        <end position="164"/>
    </location>
</feature>
<dbReference type="InterPro" id="IPR005162">
    <property type="entry name" value="Retrotrans_gag_dom"/>
</dbReference>
<dbReference type="AlphaFoldDB" id="A0A438FUU0"/>
<protein>
    <recommendedName>
        <fullName evidence="2">Retrotransposon gag domain-containing protein</fullName>
    </recommendedName>
</protein>